<dbReference type="Proteomes" id="UP000051950">
    <property type="component" value="Unassembled WGS sequence"/>
</dbReference>
<evidence type="ECO:0000259" key="6">
    <source>
        <dbReference type="Pfam" id="PF07980"/>
    </source>
</evidence>
<dbReference type="InterPro" id="IPR012944">
    <property type="entry name" value="SusD_RagB_dom"/>
</dbReference>
<evidence type="ECO:0000256" key="2">
    <source>
        <dbReference type="ARBA" id="ARBA00006275"/>
    </source>
</evidence>
<dbReference type="OrthoDB" id="621570at2"/>
<keyword evidence="4" id="KW-0472">Membrane</keyword>
<dbReference type="STRING" id="687842.ASU31_00505"/>
<dbReference type="SUPFAM" id="SSF48452">
    <property type="entry name" value="TPR-like"/>
    <property type="match status" value="1"/>
</dbReference>
<dbReference type="Gene3D" id="1.25.40.390">
    <property type="match status" value="1"/>
</dbReference>
<dbReference type="InterPro" id="IPR011990">
    <property type="entry name" value="TPR-like_helical_dom_sf"/>
</dbReference>
<evidence type="ECO:0000256" key="5">
    <source>
        <dbReference type="ARBA" id="ARBA00023237"/>
    </source>
</evidence>
<organism evidence="8 9">
    <name type="scientific">Pedobacter ginsenosidimutans</name>
    <dbReference type="NCBI Taxonomy" id="687842"/>
    <lineage>
        <taxon>Bacteria</taxon>
        <taxon>Pseudomonadati</taxon>
        <taxon>Bacteroidota</taxon>
        <taxon>Sphingobacteriia</taxon>
        <taxon>Sphingobacteriales</taxon>
        <taxon>Sphingobacteriaceae</taxon>
        <taxon>Pedobacter</taxon>
    </lineage>
</organism>
<dbReference type="Pfam" id="PF07980">
    <property type="entry name" value="SusD_RagB"/>
    <property type="match status" value="1"/>
</dbReference>
<feature type="domain" description="SusD-like N-terminal" evidence="7">
    <location>
        <begin position="77"/>
        <end position="226"/>
    </location>
</feature>
<evidence type="ECO:0000313" key="9">
    <source>
        <dbReference type="Proteomes" id="UP000051950"/>
    </source>
</evidence>
<dbReference type="RefSeq" id="WP_057930443.1">
    <property type="nucleotide sequence ID" value="NZ_LMZQ01000001.1"/>
</dbReference>
<keyword evidence="5" id="KW-0998">Cell outer membrane</keyword>
<keyword evidence="3" id="KW-0732">Signal</keyword>
<dbReference type="GO" id="GO:0009279">
    <property type="term" value="C:cell outer membrane"/>
    <property type="evidence" value="ECO:0007669"/>
    <property type="project" value="UniProtKB-SubCell"/>
</dbReference>
<dbReference type="InterPro" id="IPR033985">
    <property type="entry name" value="SusD-like_N"/>
</dbReference>
<name>A0A0T5VVB7_9SPHI</name>
<evidence type="ECO:0000259" key="7">
    <source>
        <dbReference type="Pfam" id="PF14322"/>
    </source>
</evidence>
<dbReference type="AlphaFoldDB" id="A0A0T5VVB7"/>
<dbReference type="EMBL" id="LMZQ01000001">
    <property type="protein sequence ID" value="KRT17814.1"/>
    <property type="molecule type" value="Genomic_DNA"/>
</dbReference>
<sequence>MLKSKFNIIKYSLVALVIISPGCKKLIEIENPLNQVTTDQVFASDKLATSARSGMFSSLSQTSTQSLNLTLYSSLQADDLLYLSTVANLQEYNNNSYNVLSTGHATIFSDWYSIIYRANSIILGLEKSTGTSESIKKQYTAEAKFIRAYCYFNLINTFGDVPLVLLTDPTITAFQPRETTANIYAQIIADLTDAKNNLLSDYSATTGDRIGVNKFVATALLARVYLFTANYAAAETNASEVIASALYSLVPRGTVGSALFIKNSTESIWQTPPPSIATNQYTTEGATLIPVTSTSVASFMYRIDPRFISLFESADVRRTGWMNSTTLSGSVYTIPFKYKYRTQALAVAAGVTEYQTVIRLAELYLIRAEARARIGTNLTGALADLNVIRNRAAASVSNANSAQTLLTEIALENRKEFFCEQAFRWFNLKRTEEADVVLGPLKASYKSTSKFLPIPQAAIDANFNLTQNPGY</sequence>
<comment type="caution">
    <text evidence="8">The sequence shown here is derived from an EMBL/GenBank/DDBJ whole genome shotgun (WGS) entry which is preliminary data.</text>
</comment>
<gene>
    <name evidence="8" type="ORF">ASU31_00505</name>
</gene>
<keyword evidence="9" id="KW-1185">Reference proteome</keyword>
<protein>
    <recommendedName>
        <fullName evidence="10">Carbohydrate-binding protein SusD</fullName>
    </recommendedName>
</protein>
<evidence type="ECO:0000256" key="3">
    <source>
        <dbReference type="ARBA" id="ARBA00022729"/>
    </source>
</evidence>
<dbReference type="Pfam" id="PF14322">
    <property type="entry name" value="SusD-like_3"/>
    <property type="match status" value="1"/>
</dbReference>
<evidence type="ECO:0000313" key="8">
    <source>
        <dbReference type="EMBL" id="KRT17814.1"/>
    </source>
</evidence>
<comment type="similarity">
    <text evidence="2">Belongs to the SusD family.</text>
</comment>
<feature type="domain" description="RagB/SusD" evidence="6">
    <location>
        <begin position="333"/>
        <end position="471"/>
    </location>
</feature>
<reference evidence="8 9" key="1">
    <citation type="submission" date="2015-11" db="EMBL/GenBank/DDBJ databases">
        <title>Sequence of Pedobacter ginsenosidimutans.</title>
        <authorList>
            <person name="Carson E."/>
            <person name="Keyser V."/>
            <person name="Newman J."/>
            <person name="Miller J."/>
        </authorList>
    </citation>
    <scope>NUCLEOTIDE SEQUENCE [LARGE SCALE GENOMIC DNA]</scope>
    <source>
        <strain evidence="8 9">KACC 14530</strain>
    </source>
</reference>
<dbReference type="CDD" id="cd08977">
    <property type="entry name" value="SusD"/>
    <property type="match status" value="1"/>
</dbReference>
<comment type="subcellular location">
    <subcellularLocation>
        <location evidence="1">Cell outer membrane</location>
    </subcellularLocation>
</comment>
<proteinExistence type="inferred from homology"/>
<accession>A0A0T5VVB7</accession>
<evidence type="ECO:0000256" key="4">
    <source>
        <dbReference type="ARBA" id="ARBA00023136"/>
    </source>
</evidence>
<evidence type="ECO:0008006" key="10">
    <source>
        <dbReference type="Google" id="ProtNLM"/>
    </source>
</evidence>
<evidence type="ECO:0000256" key="1">
    <source>
        <dbReference type="ARBA" id="ARBA00004442"/>
    </source>
</evidence>